<comment type="similarity">
    <text evidence="2">Belongs to the FAD-binding monooxygenase family.</text>
</comment>
<dbReference type="InterPro" id="IPR036188">
    <property type="entry name" value="FAD/NAD-bd_sf"/>
</dbReference>
<keyword evidence="4" id="KW-0274">FAD</keyword>
<keyword evidence="6" id="KW-0560">Oxidoreductase</keyword>
<evidence type="ECO:0000256" key="6">
    <source>
        <dbReference type="ARBA" id="ARBA00023002"/>
    </source>
</evidence>
<gene>
    <name evidence="8" type="ORF">PV06_02877</name>
</gene>
<dbReference type="Proteomes" id="UP000053342">
    <property type="component" value="Unassembled WGS sequence"/>
</dbReference>
<evidence type="ECO:0000313" key="8">
    <source>
        <dbReference type="EMBL" id="KIW44405.1"/>
    </source>
</evidence>
<dbReference type="EMBL" id="KN847334">
    <property type="protein sequence ID" value="KIW44405.1"/>
    <property type="molecule type" value="Genomic_DNA"/>
</dbReference>
<name>A0A0D2DPH6_9EURO</name>
<comment type="cofactor">
    <cofactor evidence="1">
        <name>FAD</name>
        <dbReference type="ChEBI" id="CHEBI:57692"/>
    </cofactor>
</comment>
<evidence type="ECO:0008006" key="10">
    <source>
        <dbReference type="Google" id="ProtNLM"/>
    </source>
</evidence>
<reference evidence="8 9" key="1">
    <citation type="submission" date="2015-01" db="EMBL/GenBank/DDBJ databases">
        <title>The Genome Sequence of Exophiala oligosperma CBS72588.</title>
        <authorList>
            <consortium name="The Broad Institute Genomics Platform"/>
            <person name="Cuomo C."/>
            <person name="de Hoog S."/>
            <person name="Gorbushina A."/>
            <person name="Stielow B."/>
            <person name="Teixiera M."/>
            <person name="Abouelleil A."/>
            <person name="Chapman S.B."/>
            <person name="Priest M."/>
            <person name="Young S.K."/>
            <person name="Wortman J."/>
            <person name="Nusbaum C."/>
            <person name="Birren B."/>
        </authorList>
    </citation>
    <scope>NUCLEOTIDE SEQUENCE [LARGE SCALE GENOMIC DNA]</scope>
    <source>
        <strain evidence="8 9">CBS 72588</strain>
    </source>
</reference>
<evidence type="ECO:0000256" key="5">
    <source>
        <dbReference type="ARBA" id="ARBA00022857"/>
    </source>
</evidence>
<evidence type="ECO:0000313" key="9">
    <source>
        <dbReference type="Proteomes" id="UP000053342"/>
    </source>
</evidence>
<keyword evidence="9" id="KW-1185">Reference proteome</keyword>
<protein>
    <recommendedName>
        <fullName evidence="10">FAD/NAD(P)-binding domain-containing protein</fullName>
    </recommendedName>
</protein>
<dbReference type="PANTHER" id="PTHR43098">
    <property type="entry name" value="L-ORNITHINE N(5)-MONOOXYGENASE-RELATED"/>
    <property type="match status" value="1"/>
</dbReference>
<dbReference type="InterPro" id="IPR050775">
    <property type="entry name" value="FAD-binding_Monooxygenases"/>
</dbReference>
<proteinExistence type="inferred from homology"/>
<evidence type="ECO:0000256" key="2">
    <source>
        <dbReference type="ARBA" id="ARBA00010139"/>
    </source>
</evidence>
<dbReference type="GO" id="GO:0004497">
    <property type="term" value="F:monooxygenase activity"/>
    <property type="evidence" value="ECO:0007669"/>
    <property type="project" value="UniProtKB-KW"/>
</dbReference>
<organism evidence="8 9">
    <name type="scientific">Exophiala oligosperma</name>
    <dbReference type="NCBI Taxonomy" id="215243"/>
    <lineage>
        <taxon>Eukaryota</taxon>
        <taxon>Fungi</taxon>
        <taxon>Dikarya</taxon>
        <taxon>Ascomycota</taxon>
        <taxon>Pezizomycotina</taxon>
        <taxon>Eurotiomycetes</taxon>
        <taxon>Chaetothyriomycetidae</taxon>
        <taxon>Chaetothyriales</taxon>
        <taxon>Herpotrichiellaceae</taxon>
        <taxon>Exophiala</taxon>
    </lineage>
</organism>
<dbReference type="Pfam" id="PF13738">
    <property type="entry name" value="Pyr_redox_3"/>
    <property type="match status" value="1"/>
</dbReference>
<evidence type="ECO:0000256" key="1">
    <source>
        <dbReference type="ARBA" id="ARBA00001974"/>
    </source>
</evidence>
<dbReference type="PANTHER" id="PTHR43098:SF4">
    <property type="entry name" value="BLR3857 PROTEIN"/>
    <property type="match status" value="1"/>
</dbReference>
<evidence type="ECO:0000256" key="4">
    <source>
        <dbReference type="ARBA" id="ARBA00022827"/>
    </source>
</evidence>
<dbReference type="AlphaFoldDB" id="A0A0D2DPH6"/>
<accession>A0A0D2DPH6</accession>
<dbReference type="Gene3D" id="3.50.50.60">
    <property type="entry name" value="FAD/NAD(P)-binding domain"/>
    <property type="match status" value="2"/>
</dbReference>
<dbReference type="OrthoDB" id="66881at2759"/>
<evidence type="ECO:0000256" key="3">
    <source>
        <dbReference type="ARBA" id="ARBA00022630"/>
    </source>
</evidence>
<keyword evidence="7" id="KW-0503">Monooxygenase</keyword>
<dbReference type="GeneID" id="27354951"/>
<dbReference type="RefSeq" id="XP_016264621.1">
    <property type="nucleotide sequence ID" value="XM_016403616.1"/>
</dbReference>
<keyword evidence="3" id="KW-0285">Flavoprotein</keyword>
<sequence>MTEPTGLLVDTPQNPIKSLKTYAEEANLKLDFDPDAIVKKYDEERGRRLRPDNISQYNTTRSSDYFKSFLTDLYARPDFNRNPVKAKYEVVVIGAGYTGIGLVASLREKGITDVCVIEKGDGVGGTWYWNRYPGVQYDIESYIYMPMLESVNYFPSLKYAYGYEIRAHAEALAKKYDVYSKTLFQTEAVKLSWNDECGLWRVETSRDDDIQAKWIIPAPGPFQLPKFPGIPGIESFKGKTFHSCRWDWKYSGGTPEQPDLTGLADKRVGIIGTGATGVQLVPRLAEWAKELYVFQRTPSSIDYRNNRSTDEEWARSLKPGWQEARQVNFTTLVNGGHAEEDLVNDGWTDVLRNLPGFLGGGESIEDPGAMKAKMQLADLQKMQSIRSRVDASVKDPKTREALKPWYNQFCKRPCFHDEYLQAFNKANVHLIDTEGKGVEQVYDKGLVANGTKYELDCVIYATGFEWATDFSARAGAQIYGRGGVSLSEKFKDGVTTFHGWGVNGFPNMGLVSIHQSGSSPNWTHNSFEMNKHIVHIITEARVSSIKELEPTQEAADAWVEECIKAGGARIEFLRSCTPGYYGDEGKIDNKLTKSQPFLAGGSTFFRILDNWRKEGKLKGLDIKYGQSSATP</sequence>
<dbReference type="VEuPathDB" id="FungiDB:PV06_02877"/>
<dbReference type="HOGENOM" id="CLU_006937_8_2_1"/>
<dbReference type="SUPFAM" id="SSF51905">
    <property type="entry name" value="FAD/NAD(P)-binding domain"/>
    <property type="match status" value="1"/>
</dbReference>
<keyword evidence="5" id="KW-0521">NADP</keyword>
<evidence type="ECO:0000256" key="7">
    <source>
        <dbReference type="ARBA" id="ARBA00023033"/>
    </source>
</evidence>